<feature type="transmembrane region" description="Helical" evidence="7">
    <location>
        <begin position="32"/>
        <end position="52"/>
    </location>
</feature>
<dbReference type="InterPro" id="IPR001750">
    <property type="entry name" value="ND/Mrp_TM"/>
</dbReference>
<proteinExistence type="inferred from homology"/>
<evidence type="ECO:0000256" key="2">
    <source>
        <dbReference type="ARBA" id="ARBA00009025"/>
    </source>
</evidence>
<evidence type="ECO:0000256" key="3">
    <source>
        <dbReference type="ARBA" id="ARBA00022692"/>
    </source>
</evidence>
<feature type="domain" description="NADH:quinone oxidoreductase/Mrp antiporter transmembrane" evidence="8">
    <location>
        <begin position="132"/>
        <end position="414"/>
    </location>
</feature>
<protein>
    <submittedName>
        <fullName evidence="9">NADH-quinone oxidoreductase subunit M</fullName>
    </submittedName>
</protein>
<evidence type="ECO:0000256" key="6">
    <source>
        <dbReference type="RuleBase" id="RU000320"/>
    </source>
</evidence>
<dbReference type="EMBL" id="BAAFGK010000005">
    <property type="protein sequence ID" value="GAB0058590.1"/>
    <property type="molecule type" value="Genomic_DNA"/>
</dbReference>
<feature type="transmembrane region" description="Helical" evidence="7">
    <location>
        <begin position="372"/>
        <end position="390"/>
    </location>
</feature>
<keyword evidence="3 6" id="KW-0812">Transmembrane</keyword>
<sequence length="495" mass="52684">MNTLPLLSTLIGLPLLGALLAWLAPQPRQARAIAFTVGVVELLLSLMVVARIDPNVAGFQLLERHAWIPSIHAEYLVGVDGLSALLPTACALLFLATLIANWNLTGRAMPNLFLALLLLLEGVTIGLFCALDGLLFFLFWELTLIPIHFLIALWGMGPNRRHAAGKYTLFMLAGGAALLFGLLLTALAQPGPALSFDLTQWLQHPLPKSTQWPVFFLLLLGFGVKVPLVPMHVWLPIVAMEGPVSISAIMTGLKLGAYGLLRFLLPLTSDVARDLHWLLAGLAVVSIVYGALSALAQSNLRRLLAFSSISHVGLVVLGLATLTVQGVQGAVSQLFNFVLTSGGLFLLAGFLHTRLGSTDLIHLGGLARPLPVASGLFLLLGLASMGMPLTSGFPGELLLLIASLKAHAGSGLAALGGVILGAGYFLGFYRRAFLGPPGMNVPETLPELLAREKWVLYAFAALILILGMVPEWSLELSRASATAWAERIAQTGLGR</sequence>
<reference evidence="9 10" key="2">
    <citation type="submission" date="2024-09" db="EMBL/GenBank/DDBJ databases">
        <title>Draft genome sequence of Candidatus Magnetaquicoccaceae bacterium FCR-1.</title>
        <authorList>
            <person name="Shimoshige H."/>
            <person name="Shimamura S."/>
            <person name="Taoka A."/>
            <person name="Kobayashi H."/>
            <person name="Maekawa T."/>
        </authorList>
    </citation>
    <scope>NUCLEOTIDE SEQUENCE [LARGE SCALE GENOMIC DNA]</scope>
    <source>
        <strain evidence="9 10">FCR-1</strain>
    </source>
</reference>
<keyword evidence="5 7" id="KW-0472">Membrane</keyword>
<dbReference type="Proteomes" id="UP001628193">
    <property type="component" value="Unassembled WGS sequence"/>
</dbReference>
<comment type="similarity">
    <text evidence="2">Belongs to the complex I subunit 4 family.</text>
</comment>
<evidence type="ECO:0000313" key="10">
    <source>
        <dbReference type="Proteomes" id="UP001628193"/>
    </source>
</evidence>
<evidence type="ECO:0000256" key="4">
    <source>
        <dbReference type="ARBA" id="ARBA00022989"/>
    </source>
</evidence>
<feature type="transmembrane region" description="Helical" evidence="7">
    <location>
        <begin position="134"/>
        <end position="155"/>
    </location>
</feature>
<feature type="transmembrane region" description="Helical" evidence="7">
    <location>
        <begin position="111"/>
        <end position="128"/>
    </location>
</feature>
<feature type="transmembrane region" description="Helical" evidence="7">
    <location>
        <begin position="330"/>
        <end position="351"/>
    </location>
</feature>
<comment type="caution">
    <text evidence="9">The sequence shown here is derived from an EMBL/GenBank/DDBJ whole genome shotgun (WGS) entry which is preliminary data.</text>
</comment>
<organism evidence="9 10">
    <name type="scientific">Candidatus Magnetaquiglobus chichijimensis</name>
    <dbReference type="NCBI Taxonomy" id="3141448"/>
    <lineage>
        <taxon>Bacteria</taxon>
        <taxon>Pseudomonadati</taxon>
        <taxon>Pseudomonadota</taxon>
        <taxon>Magnetococcia</taxon>
        <taxon>Magnetococcales</taxon>
        <taxon>Candidatus Magnetaquicoccaceae</taxon>
        <taxon>Candidatus Magnetaquiglobus</taxon>
    </lineage>
</organism>
<feature type="transmembrane region" description="Helical" evidence="7">
    <location>
        <begin position="454"/>
        <end position="474"/>
    </location>
</feature>
<gene>
    <name evidence="9" type="primary">nuoM_3</name>
    <name evidence="9" type="ORF">SIID45300_02941</name>
</gene>
<dbReference type="InterPro" id="IPR010227">
    <property type="entry name" value="NADH_Q_OxRdtase_chainM/4"/>
</dbReference>
<feature type="transmembrane region" description="Helical" evidence="7">
    <location>
        <begin position="410"/>
        <end position="429"/>
    </location>
</feature>
<name>A0ABQ0CCH5_9PROT</name>
<dbReference type="NCBIfam" id="TIGR01972">
    <property type="entry name" value="NDH_I_M"/>
    <property type="match status" value="1"/>
</dbReference>
<feature type="transmembrane region" description="Helical" evidence="7">
    <location>
        <begin position="212"/>
        <end position="234"/>
    </location>
</feature>
<reference evidence="9 10" key="1">
    <citation type="submission" date="2024-05" db="EMBL/GenBank/DDBJ databases">
        <authorList>
            <consortium name="Candidatus Magnetaquicoccaceae bacterium FCR-1 genome sequencing consortium"/>
            <person name="Shimoshige H."/>
            <person name="Shimamura S."/>
            <person name="Taoka A."/>
            <person name="Kobayashi H."/>
            <person name="Maekawa T."/>
        </authorList>
    </citation>
    <scope>NUCLEOTIDE SEQUENCE [LARGE SCALE GENOMIC DNA]</scope>
    <source>
        <strain evidence="9 10">FCR-1</strain>
    </source>
</reference>
<dbReference type="PANTHER" id="PTHR43507">
    <property type="entry name" value="NADH-UBIQUINONE OXIDOREDUCTASE CHAIN 4"/>
    <property type="match status" value="1"/>
</dbReference>
<feature type="transmembrane region" description="Helical" evidence="7">
    <location>
        <begin position="246"/>
        <end position="265"/>
    </location>
</feature>
<evidence type="ECO:0000256" key="7">
    <source>
        <dbReference type="SAM" id="Phobius"/>
    </source>
</evidence>
<evidence type="ECO:0000256" key="1">
    <source>
        <dbReference type="ARBA" id="ARBA00004127"/>
    </source>
</evidence>
<accession>A0ABQ0CCH5</accession>
<feature type="transmembrane region" description="Helical" evidence="7">
    <location>
        <begin position="277"/>
        <end position="296"/>
    </location>
</feature>
<feature type="transmembrane region" description="Helical" evidence="7">
    <location>
        <begin position="6"/>
        <end position="25"/>
    </location>
</feature>
<keyword evidence="4 7" id="KW-1133">Transmembrane helix</keyword>
<dbReference type="RefSeq" id="WP_420906310.1">
    <property type="nucleotide sequence ID" value="NZ_BAAFGK010000005.1"/>
</dbReference>
<dbReference type="Pfam" id="PF00361">
    <property type="entry name" value="Proton_antipo_M"/>
    <property type="match status" value="1"/>
</dbReference>
<feature type="transmembrane region" description="Helical" evidence="7">
    <location>
        <begin position="303"/>
        <end position="324"/>
    </location>
</feature>
<dbReference type="InterPro" id="IPR003918">
    <property type="entry name" value="NADH_UbQ_OxRdtase"/>
</dbReference>
<dbReference type="PANTHER" id="PTHR43507:SF1">
    <property type="entry name" value="NADH-UBIQUINONE OXIDOREDUCTASE CHAIN 4"/>
    <property type="match status" value="1"/>
</dbReference>
<evidence type="ECO:0000259" key="8">
    <source>
        <dbReference type="Pfam" id="PF00361"/>
    </source>
</evidence>
<feature type="transmembrane region" description="Helical" evidence="7">
    <location>
        <begin position="167"/>
        <end position="188"/>
    </location>
</feature>
<evidence type="ECO:0000313" key="9">
    <source>
        <dbReference type="EMBL" id="GAB0058590.1"/>
    </source>
</evidence>
<dbReference type="PRINTS" id="PR01437">
    <property type="entry name" value="NUOXDRDTASE4"/>
</dbReference>
<keyword evidence="10" id="KW-1185">Reference proteome</keyword>
<feature type="transmembrane region" description="Helical" evidence="7">
    <location>
        <begin position="84"/>
        <end position="104"/>
    </location>
</feature>
<evidence type="ECO:0000256" key="5">
    <source>
        <dbReference type="ARBA" id="ARBA00023136"/>
    </source>
</evidence>
<comment type="subcellular location">
    <subcellularLocation>
        <location evidence="1">Endomembrane system</location>
        <topology evidence="1">Multi-pass membrane protein</topology>
    </subcellularLocation>
    <subcellularLocation>
        <location evidence="6">Membrane</location>
        <topology evidence="6">Multi-pass membrane protein</topology>
    </subcellularLocation>
</comment>